<evidence type="ECO:0000313" key="2">
    <source>
        <dbReference type="EMBL" id="RDB26480.1"/>
    </source>
</evidence>
<protein>
    <submittedName>
        <fullName evidence="2">Uncharacterized protein</fullName>
    </submittedName>
</protein>
<dbReference type="InParanoid" id="A0A369JZ18"/>
<evidence type="ECO:0000313" key="3">
    <source>
        <dbReference type="Proteomes" id="UP000076154"/>
    </source>
</evidence>
<dbReference type="Proteomes" id="UP000076154">
    <property type="component" value="Unassembled WGS sequence"/>
</dbReference>
<reference evidence="2" key="1">
    <citation type="submission" date="2018-04" db="EMBL/GenBank/DDBJ databases">
        <title>Whole genome sequencing of Hypsizygus marmoreus.</title>
        <authorList>
            <person name="Choi I.-G."/>
            <person name="Min B."/>
            <person name="Kim J.-G."/>
            <person name="Kim S."/>
            <person name="Oh Y.-L."/>
            <person name="Kong W.-S."/>
            <person name="Park H."/>
            <person name="Jeong J."/>
            <person name="Song E.-S."/>
        </authorList>
    </citation>
    <scope>NUCLEOTIDE SEQUENCE [LARGE SCALE GENOMIC DNA]</scope>
    <source>
        <strain evidence="2">51987-8</strain>
    </source>
</reference>
<dbReference type="EMBL" id="LUEZ02000032">
    <property type="protein sequence ID" value="RDB26480.1"/>
    <property type="molecule type" value="Genomic_DNA"/>
</dbReference>
<evidence type="ECO:0000256" key="1">
    <source>
        <dbReference type="SAM" id="MobiDB-lite"/>
    </source>
</evidence>
<accession>A0A369JZ18</accession>
<sequence>MVNDATTKSAKVCSFPRKYGPDALFFCSHPSTTSNPAFTSPTPPRAPRHSVQLLQRLPERCLPGSAEVFLTPGVQDLVGSGEGELPKWSQSRHVRADEDVLQGVGPWREEAGVSG</sequence>
<organism evidence="2 3">
    <name type="scientific">Hypsizygus marmoreus</name>
    <name type="common">White beech mushroom</name>
    <name type="synonym">Agaricus marmoreus</name>
    <dbReference type="NCBI Taxonomy" id="39966"/>
    <lineage>
        <taxon>Eukaryota</taxon>
        <taxon>Fungi</taxon>
        <taxon>Dikarya</taxon>
        <taxon>Basidiomycota</taxon>
        <taxon>Agaricomycotina</taxon>
        <taxon>Agaricomycetes</taxon>
        <taxon>Agaricomycetidae</taxon>
        <taxon>Agaricales</taxon>
        <taxon>Tricholomatineae</taxon>
        <taxon>Lyophyllaceae</taxon>
        <taxon>Hypsizygus</taxon>
    </lineage>
</organism>
<keyword evidence="3" id="KW-1185">Reference proteome</keyword>
<proteinExistence type="predicted"/>
<name>A0A369JZ18_HYPMA</name>
<feature type="region of interest" description="Disordered" evidence="1">
    <location>
        <begin position="81"/>
        <end position="115"/>
    </location>
</feature>
<comment type="caution">
    <text evidence="2">The sequence shown here is derived from an EMBL/GenBank/DDBJ whole genome shotgun (WGS) entry which is preliminary data.</text>
</comment>
<gene>
    <name evidence="2" type="ORF">Hypma_006035</name>
</gene>
<dbReference type="AlphaFoldDB" id="A0A369JZ18"/>